<evidence type="ECO:0000256" key="7">
    <source>
        <dbReference type="SAM" id="MobiDB-lite"/>
    </source>
</evidence>
<feature type="compositionally biased region" description="Polar residues" evidence="7">
    <location>
        <begin position="477"/>
        <end position="486"/>
    </location>
</feature>
<feature type="region of interest" description="Disordered" evidence="7">
    <location>
        <begin position="474"/>
        <end position="506"/>
    </location>
</feature>
<dbReference type="GO" id="GO:0005634">
    <property type="term" value="C:nucleus"/>
    <property type="evidence" value="ECO:0000318"/>
    <property type="project" value="GO_Central"/>
</dbReference>
<feature type="domain" description="HTH myb-type" evidence="9">
    <location>
        <begin position="14"/>
        <end position="66"/>
    </location>
</feature>
<feature type="domain" description="Myb-like" evidence="8">
    <location>
        <begin position="67"/>
        <end position="117"/>
    </location>
</feature>
<protein>
    <submittedName>
        <fullName evidence="10">Myb domain protein</fullName>
    </submittedName>
</protein>
<dbReference type="Pfam" id="PF00249">
    <property type="entry name" value="Myb_DNA-binding"/>
    <property type="match status" value="2"/>
</dbReference>
<dbReference type="STRING" id="105231.A0A1Y1I8I1"/>
<dbReference type="InterPro" id="IPR009057">
    <property type="entry name" value="Homeodomain-like_sf"/>
</dbReference>
<reference evidence="10 11" key="1">
    <citation type="journal article" date="2014" name="Nat. Commun.">
        <title>Klebsormidium flaccidum genome reveals primary factors for plant terrestrial adaptation.</title>
        <authorList>
            <person name="Hori K."/>
            <person name="Maruyama F."/>
            <person name="Fujisawa T."/>
            <person name="Togashi T."/>
            <person name="Yamamoto N."/>
            <person name="Seo M."/>
            <person name="Sato S."/>
            <person name="Yamada T."/>
            <person name="Mori H."/>
            <person name="Tajima N."/>
            <person name="Moriyama T."/>
            <person name="Ikeuchi M."/>
            <person name="Watanabe M."/>
            <person name="Wada H."/>
            <person name="Kobayashi K."/>
            <person name="Saito M."/>
            <person name="Masuda T."/>
            <person name="Sasaki-Sekimoto Y."/>
            <person name="Mashiguchi K."/>
            <person name="Awai K."/>
            <person name="Shimojima M."/>
            <person name="Masuda S."/>
            <person name="Iwai M."/>
            <person name="Nobusawa T."/>
            <person name="Narise T."/>
            <person name="Kondo S."/>
            <person name="Saito H."/>
            <person name="Sato R."/>
            <person name="Murakawa M."/>
            <person name="Ihara Y."/>
            <person name="Oshima-Yamada Y."/>
            <person name="Ohtaka K."/>
            <person name="Satoh M."/>
            <person name="Sonobe K."/>
            <person name="Ishii M."/>
            <person name="Ohtani R."/>
            <person name="Kanamori-Sato M."/>
            <person name="Honoki R."/>
            <person name="Miyazaki D."/>
            <person name="Mochizuki H."/>
            <person name="Umetsu J."/>
            <person name="Higashi K."/>
            <person name="Shibata D."/>
            <person name="Kamiya Y."/>
            <person name="Sato N."/>
            <person name="Nakamura Y."/>
            <person name="Tabata S."/>
            <person name="Ida S."/>
            <person name="Kurokawa K."/>
            <person name="Ohta H."/>
        </authorList>
    </citation>
    <scope>NUCLEOTIDE SEQUENCE [LARGE SCALE GENOMIC DNA]</scope>
    <source>
        <strain evidence="10 11">NIES-2285</strain>
    </source>
</reference>
<dbReference type="GO" id="GO:0003677">
    <property type="term" value="F:DNA binding"/>
    <property type="evidence" value="ECO:0007669"/>
    <property type="project" value="UniProtKB-KW"/>
</dbReference>
<sequence length="572" mass="60756">MSEDSEDGSKDRKGQDFKKGLWTQEEDNTLALCVQRFKEGNWSTIAMKCGLQRSGKSCRLRWVKHLSPHVRSGPLTEEEQRKVIELQKVHGNKWSHIAQFLPGRSDNTIKNFWNSHRKRLARRAAREAAARAKAQGLAYDVAMLPGYEGYDSEGTLRDSSHMGGSQLGSTEEEGESEGDTGQYGSSYLDALPGGPYEEASSSASSGDTQRMRMAGAHGHAPRMPHQMYHMGGTKSPGMPPHGMAPGGWQQGPGLGGSRLGQMRGGGGPLPQHQQMHMRQLRPSRLSIAGATDGGAAGGPLMGPSQLQRKNGHAPLAGGARGHPGQAGHPQALLAPQHPGAPRQLTPAGGPPSFSKMMQDASLVGGFAGFEPGWPSPHMPKLESMEEGMQSNTVSPLGGAGPPNPFQYLTSPTSLAHHFATKPIGGFSQFPNPAPSPRFDGSGSAFSPRFDASPRYGSGFKFDLSPRFDMSPRFEASPTGTFESNKLSPADHFAGASSVPAKKPATSYSPSPAPFMSLPRSLSLPPDPAYGRFHGLESPTLASLLVSPKCEGGAFGGLFNDSPDNEGPPASRQ</sequence>
<dbReference type="OrthoDB" id="2143914at2759"/>
<feature type="domain" description="HTH myb-type" evidence="9">
    <location>
        <begin position="67"/>
        <end position="121"/>
    </location>
</feature>
<keyword evidence="11" id="KW-1185">Reference proteome</keyword>
<feature type="region of interest" description="Disordered" evidence="7">
    <location>
        <begin position="152"/>
        <end position="223"/>
    </location>
</feature>
<dbReference type="AlphaFoldDB" id="A0A1Y1I8I1"/>
<keyword evidence="2" id="KW-0677">Repeat</keyword>
<dbReference type="GO" id="GO:0006355">
    <property type="term" value="P:regulation of DNA-templated transcription"/>
    <property type="evidence" value="ECO:0000318"/>
    <property type="project" value="GO_Central"/>
</dbReference>
<dbReference type="PANTHER" id="PTHR47995:SF18">
    <property type="entry name" value="TRANSCRIPTION FACTOR MYB65"/>
    <property type="match status" value="1"/>
</dbReference>
<evidence type="ECO:0000256" key="1">
    <source>
        <dbReference type="ARBA" id="ARBA00004123"/>
    </source>
</evidence>
<feature type="compositionally biased region" description="Basic and acidic residues" evidence="7">
    <location>
        <begin position="7"/>
        <end position="19"/>
    </location>
</feature>
<organism evidence="10 11">
    <name type="scientific">Klebsormidium nitens</name>
    <name type="common">Green alga</name>
    <name type="synonym">Ulothrix nitens</name>
    <dbReference type="NCBI Taxonomy" id="105231"/>
    <lineage>
        <taxon>Eukaryota</taxon>
        <taxon>Viridiplantae</taxon>
        <taxon>Streptophyta</taxon>
        <taxon>Klebsormidiophyceae</taxon>
        <taxon>Klebsormidiales</taxon>
        <taxon>Klebsormidiaceae</taxon>
        <taxon>Klebsormidium</taxon>
    </lineage>
</organism>
<dbReference type="SUPFAM" id="SSF46689">
    <property type="entry name" value="Homeodomain-like"/>
    <property type="match status" value="1"/>
</dbReference>
<evidence type="ECO:0000256" key="5">
    <source>
        <dbReference type="ARBA" id="ARBA00023163"/>
    </source>
</evidence>
<evidence type="ECO:0000313" key="10">
    <source>
        <dbReference type="EMBL" id="GAQ86262.1"/>
    </source>
</evidence>
<evidence type="ECO:0000256" key="3">
    <source>
        <dbReference type="ARBA" id="ARBA00023015"/>
    </source>
</evidence>
<feature type="domain" description="Myb-like" evidence="8">
    <location>
        <begin position="14"/>
        <end position="66"/>
    </location>
</feature>
<gene>
    <name evidence="10" type="ORF">KFL_002790100</name>
</gene>
<dbReference type="PANTHER" id="PTHR47995">
    <property type="entry name" value="TRANSCRIPTION FACTOR MYB33-RELATED"/>
    <property type="match status" value="1"/>
</dbReference>
<dbReference type="Gene3D" id="1.10.10.60">
    <property type="entry name" value="Homeodomain-like"/>
    <property type="match status" value="2"/>
</dbReference>
<evidence type="ECO:0000256" key="6">
    <source>
        <dbReference type="ARBA" id="ARBA00023242"/>
    </source>
</evidence>
<name>A0A1Y1I8I1_KLENI</name>
<dbReference type="GO" id="GO:0003700">
    <property type="term" value="F:DNA-binding transcription factor activity"/>
    <property type="evidence" value="ECO:0000318"/>
    <property type="project" value="GO_Central"/>
</dbReference>
<evidence type="ECO:0000256" key="4">
    <source>
        <dbReference type="ARBA" id="ARBA00023125"/>
    </source>
</evidence>
<dbReference type="CDD" id="cd00167">
    <property type="entry name" value="SANT"/>
    <property type="match status" value="2"/>
</dbReference>
<feature type="compositionally biased region" description="Polar residues" evidence="7">
    <location>
        <begin position="199"/>
        <end position="208"/>
    </location>
</feature>
<feature type="region of interest" description="Disordered" evidence="7">
    <location>
        <begin position="289"/>
        <end position="353"/>
    </location>
</feature>
<evidence type="ECO:0000259" key="9">
    <source>
        <dbReference type="PROSITE" id="PS51294"/>
    </source>
</evidence>
<keyword evidence="3" id="KW-0805">Transcription regulation</keyword>
<feature type="region of interest" description="Disordered" evidence="7">
    <location>
        <begin position="1"/>
        <end position="20"/>
    </location>
</feature>
<dbReference type="EMBL" id="DF237228">
    <property type="protein sequence ID" value="GAQ86262.1"/>
    <property type="molecule type" value="Genomic_DNA"/>
</dbReference>
<evidence type="ECO:0000313" key="11">
    <source>
        <dbReference type="Proteomes" id="UP000054558"/>
    </source>
</evidence>
<dbReference type="Proteomes" id="UP000054558">
    <property type="component" value="Unassembled WGS sequence"/>
</dbReference>
<accession>A0A1Y1I8I1</accession>
<keyword evidence="5" id="KW-0804">Transcription</keyword>
<proteinExistence type="predicted"/>
<feature type="compositionally biased region" description="Gly residues" evidence="7">
    <location>
        <begin position="291"/>
        <end position="300"/>
    </location>
</feature>
<keyword evidence="4" id="KW-0238">DNA-binding</keyword>
<dbReference type="InterPro" id="IPR001005">
    <property type="entry name" value="SANT/Myb"/>
</dbReference>
<keyword evidence="6" id="KW-0539">Nucleus</keyword>
<dbReference type="PROSITE" id="PS50090">
    <property type="entry name" value="MYB_LIKE"/>
    <property type="match status" value="2"/>
</dbReference>
<dbReference type="SMART" id="SM00717">
    <property type="entry name" value="SANT"/>
    <property type="match status" value="2"/>
</dbReference>
<evidence type="ECO:0000259" key="8">
    <source>
        <dbReference type="PROSITE" id="PS50090"/>
    </source>
</evidence>
<dbReference type="PROSITE" id="PS51294">
    <property type="entry name" value="HTH_MYB"/>
    <property type="match status" value="2"/>
</dbReference>
<comment type="subcellular location">
    <subcellularLocation>
        <location evidence="1">Nucleus</location>
    </subcellularLocation>
</comment>
<dbReference type="InterPro" id="IPR017930">
    <property type="entry name" value="Myb_dom"/>
</dbReference>
<dbReference type="OMA" id="MYHSDMS"/>
<evidence type="ECO:0000256" key="2">
    <source>
        <dbReference type="ARBA" id="ARBA00022737"/>
    </source>
</evidence>